<evidence type="ECO:0008006" key="3">
    <source>
        <dbReference type="Google" id="ProtNLM"/>
    </source>
</evidence>
<gene>
    <name evidence="1" type="ORF">ISU02_01670</name>
</gene>
<comment type="caution">
    <text evidence="1">The sequence shown here is derived from an EMBL/GenBank/DDBJ whole genome shotgun (WGS) entry which is preliminary data.</text>
</comment>
<evidence type="ECO:0000313" key="1">
    <source>
        <dbReference type="EMBL" id="MBF4691805.1"/>
    </source>
</evidence>
<reference evidence="1 2" key="1">
    <citation type="submission" date="2020-11" db="EMBL/GenBank/DDBJ databases">
        <title>Fusibacter basophilias sp. nov.</title>
        <authorList>
            <person name="Qiu D."/>
        </authorList>
    </citation>
    <scope>NUCLEOTIDE SEQUENCE [LARGE SCALE GENOMIC DNA]</scope>
    <source>
        <strain evidence="1 2">Q10-2</strain>
    </source>
</reference>
<evidence type="ECO:0000313" key="2">
    <source>
        <dbReference type="Proteomes" id="UP000614200"/>
    </source>
</evidence>
<name>A0ABR9ZMW6_9FIRM</name>
<dbReference type="EMBL" id="JADKNH010000001">
    <property type="protein sequence ID" value="MBF4691805.1"/>
    <property type="molecule type" value="Genomic_DNA"/>
</dbReference>
<sequence>MKDQYTIEYLMTNSNLPGPRGNLELLYKFAHTASEEISNECLDYNRDDLSNSPEEFVVMCGVVSFCVRQTHLFIIDDADSERLGKMEIELKKYANHSSWRIREAVAIGLQEVAKSGGVMPVIHFLKKWCTGTALEKRALVATLCEPALLKDQEMNSIVLDYLLSVTHPFEQITRSLTDGEKSLRKALAYGWSVAIVASPEMGKRYFEALAKIENKHIRWVLKENLKKNRLVKIESEWVEMMLLSFQIDAR</sequence>
<dbReference type="RefSeq" id="WP_194700036.1">
    <property type="nucleotide sequence ID" value="NZ_JADKNH010000001.1"/>
</dbReference>
<proteinExistence type="predicted"/>
<accession>A0ABR9ZMW6</accession>
<organism evidence="1 2">
    <name type="scientific">Fusibacter ferrireducens</name>
    <dbReference type="NCBI Taxonomy" id="2785058"/>
    <lineage>
        <taxon>Bacteria</taxon>
        <taxon>Bacillati</taxon>
        <taxon>Bacillota</taxon>
        <taxon>Clostridia</taxon>
        <taxon>Eubacteriales</taxon>
        <taxon>Eubacteriales Family XII. Incertae Sedis</taxon>
        <taxon>Fusibacter</taxon>
    </lineage>
</organism>
<dbReference type="Proteomes" id="UP000614200">
    <property type="component" value="Unassembled WGS sequence"/>
</dbReference>
<keyword evidence="2" id="KW-1185">Reference proteome</keyword>
<protein>
    <recommendedName>
        <fullName evidence="3">HEAT repeat domain-containing protein</fullName>
    </recommendedName>
</protein>